<feature type="compositionally biased region" description="Polar residues" evidence="1">
    <location>
        <begin position="135"/>
        <end position="152"/>
    </location>
</feature>
<dbReference type="EMBL" id="GL732559">
    <property type="protein sequence ID" value="EFX78064.1"/>
    <property type="molecule type" value="Genomic_DNA"/>
</dbReference>
<reference evidence="2 3" key="1">
    <citation type="journal article" date="2011" name="Science">
        <title>The ecoresponsive genome of Daphnia pulex.</title>
        <authorList>
            <person name="Colbourne J.K."/>
            <person name="Pfrender M.E."/>
            <person name="Gilbert D."/>
            <person name="Thomas W.K."/>
            <person name="Tucker A."/>
            <person name="Oakley T.H."/>
            <person name="Tokishita S."/>
            <person name="Aerts A."/>
            <person name="Arnold G.J."/>
            <person name="Basu M.K."/>
            <person name="Bauer D.J."/>
            <person name="Caceres C.E."/>
            <person name="Carmel L."/>
            <person name="Casola C."/>
            <person name="Choi J.H."/>
            <person name="Detter J.C."/>
            <person name="Dong Q."/>
            <person name="Dusheyko S."/>
            <person name="Eads B.D."/>
            <person name="Frohlich T."/>
            <person name="Geiler-Samerotte K.A."/>
            <person name="Gerlach D."/>
            <person name="Hatcher P."/>
            <person name="Jogdeo S."/>
            <person name="Krijgsveld J."/>
            <person name="Kriventseva E.V."/>
            <person name="Kultz D."/>
            <person name="Laforsch C."/>
            <person name="Lindquist E."/>
            <person name="Lopez J."/>
            <person name="Manak J.R."/>
            <person name="Muller J."/>
            <person name="Pangilinan J."/>
            <person name="Patwardhan R.P."/>
            <person name="Pitluck S."/>
            <person name="Pritham E.J."/>
            <person name="Rechtsteiner A."/>
            <person name="Rho M."/>
            <person name="Rogozin I.B."/>
            <person name="Sakarya O."/>
            <person name="Salamov A."/>
            <person name="Schaack S."/>
            <person name="Shapiro H."/>
            <person name="Shiga Y."/>
            <person name="Skalitzky C."/>
            <person name="Smith Z."/>
            <person name="Souvorov A."/>
            <person name="Sung W."/>
            <person name="Tang Z."/>
            <person name="Tsuchiya D."/>
            <person name="Tu H."/>
            <person name="Vos H."/>
            <person name="Wang M."/>
            <person name="Wolf Y.I."/>
            <person name="Yamagata H."/>
            <person name="Yamada T."/>
            <person name="Ye Y."/>
            <person name="Shaw J.R."/>
            <person name="Andrews J."/>
            <person name="Crease T.J."/>
            <person name="Tang H."/>
            <person name="Lucas S.M."/>
            <person name="Robertson H.M."/>
            <person name="Bork P."/>
            <person name="Koonin E.V."/>
            <person name="Zdobnov E.M."/>
            <person name="Grigoriev I.V."/>
            <person name="Lynch M."/>
            <person name="Boore J.L."/>
        </authorList>
    </citation>
    <scope>NUCLEOTIDE SEQUENCE [LARGE SCALE GENOMIC DNA]</scope>
</reference>
<feature type="compositionally biased region" description="Acidic residues" evidence="1">
    <location>
        <begin position="296"/>
        <end position="315"/>
    </location>
</feature>
<feature type="compositionally biased region" description="Low complexity" evidence="1">
    <location>
        <begin position="228"/>
        <end position="241"/>
    </location>
</feature>
<sequence>MATPMNEASRMGIKAHITRWINNIHQYDNVPMDLTVYNLVLEAESNLRNMYNKFKQLTEAWLQRVTRDMKQAGVTQAQFDAEVDNQIQVEEDVEDALVIVRRKRQEYKTRVAAEERRRQMEEDLARIRDRIAPQTFPNNSQLIKSSCTSQNLEDPVSSVKHQPPDFNTEKMAAFSPSEGPATSLDSSANLPPPGSKLESAASLSQSEGPATSLDSSANLLSPDSRPESAAAPSFSSTSATSLDKRQSSPKDPQKAVLSLLRWSASVLGKQHNSTSKKTKSTPSVKPIILETQAEQENPDEGELPSEEAPEADDDKQTDLTASLEEFRTQNSPTQKRLERVTPLRLEKESAKAENLIDQLLRFKLSIQVSNTNLSQQLINVFVLVTEVRSKNLQFVWDPGGKDTNRVSRLSLGPASETSLKPTTKRNDQQEDELTDSKRIRSQRNSCSSVFTLSDPAVLASLPTNQKMIQPTIQPPISNPMEWALVGSMLEMKWTSNRWLQHPAELPPIHSTQLYIFKGPDRWPHCHPLDCAISLCPFPSPLVLM</sequence>
<accession>E9GR31</accession>
<evidence type="ECO:0000256" key="1">
    <source>
        <dbReference type="SAM" id="MobiDB-lite"/>
    </source>
</evidence>
<feature type="region of interest" description="Disordered" evidence="1">
    <location>
        <begin position="290"/>
        <end position="315"/>
    </location>
</feature>
<dbReference type="AlphaFoldDB" id="E9GR31"/>
<gene>
    <name evidence="2" type="ORF">DAPPUDRAFT_105555</name>
</gene>
<feature type="region of interest" description="Disordered" evidence="1">
    <location>
        <begin position="405"/>
        <end position="438"/>
    </location>
</feature>
<evidence type="ECO:0000313" key="2">
    <source>
        <dbReference type="EMBL" id="EFX78064.1"/>
    </source>
</evidence>
<feature type="compositionally biased region" description="Basic and acidic residues" evidence="1">
    <location>
        <begin position="242"/>
        <end position="253"/>
    </location>
</feature>
<protein>
    <submittedName>
        <fullName evidence="2">Uncharacterized protein</fullName>
    </submittedName>
</protein>
<feature type="compositionally biased region" description="Polar residues" evidence="1">
    <location>
        <begin position="201"/>
        <end position="221"/>
    </location>
</feature>
<dbReference type="KEGG" id="dpx:DAPPUDRAFT_105555"/>
<proteinExistence type="predicted"/>
<dbReference type="PANTHER" id="PTHR22954">
    <property type="entry name" value="RETROVIRAL PROTEASE-RELATED"/>
    <property type="match status" value="1"/>
</dbReference>
<dbReference type="PANTHER" id="PTHR22954:SF3">
    <property type="entry name" value="PROTEIN CBG08539"/>
    <property type="match status" value="1"/>
</dbReference>
<dbReference type="Proteomes" id="UP000000305">
    <property type="component" value="Unassembled WGS sequence"/>
</dbReference>
<dbReference type="InParanoid" id="E9GR31"/>
<feature type="compositionally biased region" description="Basic and acidic residues" evidence="1">
    <location>
        <begin position="424"/>
        <end position="438"/>
    </location>
</feature>
<dbReference type="PhylomeDB" id="E9GR31"/>
<evidence type="ECO:0000313" key="3">
    <source>
        <dbReference type="Proteomes" id="UP000000305"/>
    </source>
</evidence>
<name>E9GR31_DAPPU</name>
<keyword evidence="3" id="KW-1185">Reference proteome</keyword>
<dbReference type="HOGENOM" id="CLU_029152_0_0_1"/>
<organism evidence="2 3">
    <name type="scientific">Daphnia pulex</name>
    <name type="common">Water flea</name>
    <dbReference type="NCBI Taxonomy" id="6669"/>
    <lineage>
        <taxon>Eukaryota</taxon>
        <taxon>Metazoa</taxon>
        <taxon>Ecdysozoa</taxon>
        <taxon>Arthropoda</taxon>
        <taxon>Crustacea</taxon>
        <taxon>Branchiopoda</taxon>
        <taxon>Diplostraca</taxon>
        <taxon>Cladocera</taxon>
        <taxon>Anomopoda</taxon>
        <taxon>Daphniidae</taxon>
        <taxon>Daphnia</taxon>
    </lineage>
</organism>
<feature type="region of interest" description="Disordered" evidence="1">
    <location>
        <begin position="128"/>
        <end position="254"/>
    </location>
</feature>